<evidence type="ECO:0000256" key="5">
    <source>
        <dbReference type="SAM" id="MobiDB-lite"/>
    </source>
</evidence>
<dbReference type="InterPro" id="IPR036188">
    <property type="entry name" value="FAD/NAD-bd_sf"/>
</dbReference>
<feature type="domain" description="Pyridine nucleotide-disulphide oxidoreductase dimerisation" evidence="6">
    <location>
        <begin position="388"/>
        <end position="494"/>
    </location>
</feature>
<dbReference type="InterPro" id="IPR004099">
    <property type="entry name" value="Pyr_nucl-diS_OxRdtase_dimer"/>
</dbReference>
<proteinExistence type="inferred from homology"/>
<protein>
    <recommendedName>
        <fullName evidence="10">FAD/NAD(P)-binding domain-containing protein</fullName>
    </recommendedName>
</protein>
<evidence type="ECO:0000259" key="6">
    <source>
        <dbReference type="Pfam" id="PF02852"/>
    </source>
</evidence>
<reference evidence="8 9" key="1">
    <citation type="submission" date="2024-07" db="EMBL/GenBank/DDBJ databases">
        <title>Section-level genome sequencing and comparative genomics of Aspergillus sections Usti and Cavernicolus.</title>
        <authorList>
            <consortium name="Lawrence Berkeley National Laboratory"/>
            <person name="Nybo J.L."/>
            <person name="Vesth T.C."/>
            <person name="Theobald S."/>
            <person name="Frisvad J.C."/>
            <person name="Larsen T.O."/>
            <person name="Kjaerboelling I."/>
            <person name="Rothschild-Mancinelli K."/>
            <person name="Lyhne E.K."/>
            <person name="Kogle M.E."/>
            <person name="Barry K."/>
            <person name="Clum A."/>
            <person name="Na H."/>
            <person name="Ledsgaard L."/>
            <person name="Lin J."/>
            <person name="Lipzen A."/>
            <person name="Kuo A."/>
            <person name="Riley R."/>
            <person name="Mondo S."/>
            <person name="Labutti K."/>
            <person name="Haridas S."/>
            <person name="Pangalinan J."/>
            <person name="Salamov A.A."/>
            <person name="Simmons B.A."/>
            <person name="Magnuson J.K."/>
            <person name="Chen J."/>
            <person name="Drula E."/>
            <person name="Henrissat B."/>
            <person name="Wiebenga A."/>
            <person name="Lubbers R.J."/>
            <person name="Gomes A.C."/>
            <person name="Makela M.R."/>
            <person name="Stajich J."/>
            <person name="Grigoriev I.V."/>
            <person name="Mortensen U.H."/>
            <person name="De Vries R.P."/>
            <person name="Baker S.E."/>
            <person name="Andersen M.R."/>
        </authorList>
    </citation>
    <scope>NUCLEOTIDE SEQUENCE [LARGE SCALE GENOMIC DNA]</scope>
    <source>
        <strain evidence="8 9">CBS 123904</strain>
    </source>
</reference>
<dbReference type="PIRSF" id="PIRSF000350">
    <property type="entry name" value="Mercury_reductase_MerA"/>
    <property type="match status" value="1"/>
</dbReference>
<evidence type="ECO:0000313" key="9">
    <source>
        <dbReference type="Proteomes" id="UP001610446"/>
    </source>
</evidence>
<dbReference type="SUPFAM" id="SSF51905">
    <property type="entry name" value="FAD/NAD(P)-binding domain"/>
    <property type="match status" value="1"/>
</dbReference>
<dbReference type="Pfam" id="PF02852">
    <property type="entry name" value="Pyr_redox_dim"/>
    <property type="match status" value="1"/>
</dbReference>
<dbReference type="PANTHER" id="PTHR22912:SF151">
    <property type="entry name" value="DIHYDROLIPOYL DEHYDROGENASE, MITOCHONDRIAL"/>
    <property type="match status" value="1"/>
</dbReference>
<gene>
    <name evidence="8" type="ORF">BJY01DRAFT_252237</name>
</gene>
<evidence type="ECO:0000256" key="1">
    <source>
        <dbReference type="ARBA" id="ARBA00007532"/>
    </source>
</evidence>
<comment type="caution">
    <text evidence="8">The sequence shown here is derived from an EMBL/GenBank/DDBJ whole genome shotgun (WGS) entry which is preliminary data.</text>
</comment>
<evidence type="ECO:0008006" key="10">
    <source>
        <dbReference type="Google" id="ProtNLM"/>
    </source>
</evidence>
<evidence type="ECO:0000256" key="3">
    <source>
        <dbReference type="ARBA" id="ARBA00022827"/>
    </source>
</evidence>
<evidence type="ECO:0000256" key="2">
    <source>
        <dbReference type="ARBA" id="ARBA00022630"/>
    </source>
</evidence>
<evidence type="ECO:0000313" key="8">
    <source>
        <dbReference type="EMBL" id="KAL2835925.1"/>
    </source>
</evidence>
<evidence type="ECO:0000256" key="4">
    <source>
        <dbReference type="ARBA" id="ARBA00023027"/>
    </source>
</evidence>
<sequence>MSPSKPAPRNINLHPPNHTPKSLTETTFDVIVLGSGPVGRTLAAQTSASGLSSIIIEAELYGGDCPFWACVPSKALLRPAETLSASRQISGAKELVASVPPATVDVQGVFARRDAFTHGWDDQVILDISLSQGCTVVRGWGELLDERKVTVKNVNGEEAVLTANHAVVLATGSDPILPDIPGLKDVPFWTPREATSADQVPQHLIIIGAGPVGTEMASVYAGYGGRVTLLSASADILPGQEPQASRLVREALEDAKVDVRVSAGVIKVQKNTDDSVTVVCSDGSTVTGSTLLVATGRTPRTKGIGLERLKISPNLEVNGNLVVTGVEGNWLYAIGDINGLSPTTHMGAYQARITANAIVARAKSSAAKVLDASPWSAFSNTADEKAVSHVIFTDPNIAQVGLTMAEAKRRGIKVKAVEAEFQFPGAWLHAESNYYKGWANWVVDVEKNTLVGATFVGREAADLVHASTVAIVGELPIDRLRHAVPPFPTVSEIYTALFAAL</sequence>
<dbReference type="Pfam" id="PF07992">
    <property type="entry name" value="Pyr_redox_2"/>
    <property type="match status" value="1"/>
</dbReference>
<name>A0ABR4J7J1_9EURO</name>
<dbReference type="EMBL" id="JBFXLU010000189">
    <property type="protein sequence ID" value="KAL2835925.1"/>
    <property type="molecule type" value="Genomic_DNA"/>
</dbReference>
<keyword evidence="9" id="KW-1185">Reference proteome</keyword>
<dbReference type="Gene3D" id="3.50.50.60">
    <property type="entry name" value="FAD/NAD(P)-binding domain"/>
    <property type="match status" value="2"/>
</dbReference>
<dbReference type="Proteomes" id="UP001610446">
    <property type="component" value="Unassembled WGS sequence"/>
</dbReference>
<keyword evidence="4" id="KW-0520">NAD</keyword>
<accession>A0ABR4J7J1</accession>
<dbReference type="Gene3D" id="3.30.390.30">
    <property type="match status" value="1"/>
</dbReference>
<dbReference type="InterPro" id="IPR001100">
    <property type="entry name" value="Pyr_nuc-diS_OxRdtase"/>
</dbReference>
<organism evidence="8 9">
    <name type="scientific">Aspergillus pseudoustus</name>
    <dbReference type="NCBI Taxonomy" id="1810923"/>
    <lineage>
        <taxon>Eukaryota</taxon>
        <taxon>Fungi</taxon>
        <taxon>Dikarya</taxon>
        <taxon>Ascomycota</taxon>
        <taxon>Pezizomycotina</taxon>
        <taxon>Eurotiomycetes</taxon>
        <taxon>Eurotiomycetidae</taxon>
        <taxon>Eurotiales</taxon>
        <taxon>Aspergillaceae</taxon>
        <taxon>Aspergillus</taxon>
        <taxon>Aspergillus subgen. Nidulantes</taxon>
    </lineage>
</organism>
<dbReference type="PANTHER" id="PTHR22912">
    <property type="entry name" value="DISULFIDE OXIDOREDUCTASE"/>
    <property type="match status" value="1"/>
</dbReference>
<dbReference type="PRINTS" id="PR00411">
    <property type="entry name" value="PNDRDTASEI"/>
</dbReference>
<keyword evidence="2" id="KW-0285">Flavoprotein</keyword>
<dbReference type="InterPro" id="IPR016156">
    <property type="entry name" value="FAD/NAD-linked_Rdtase_dimer_sf"/>
</dbReference>
<dbReference type="InterPro" id="IPR023753">
    <property type="entry name" value="FAD/NAD-binding_dom"/>
</dbReference>
<dbReference type="InterPro" id="IPR050151">
    <property type="entry name" value="Class-I_Pyr_Nuc-Dis_Oxidored"/>
</dbReference>
<feature type="region of interest" description="Disordered" evidence="5">
    <location>
        <begin position="1"/>
        <end position="21"/>
    </location>
</feature>
<comment type="similarity">
    <text evidence="1">Belongs to the class-I pyridine nucleotide-disulfide oxidoreductase family.</text>
</comment>
<dbReference type="PRINTS" id="PR00368">
    <property type="entry name" value="FADPNR"/>
</dbReference>
<keyword evidence="3" id="KW-0274">FAD</keyword>
<feature type="domain" description="FAD/NAD(P)-binding" evidence="7">
    <location>
        <begin position="28"/>
        <end position="346"/>
    </location>
</feature>
<evidence type="ECO:0000259" key="7">
    <source>
        <dbReference type="Pfam" id="PF07992"/>
    </source>
</evidence>
<dbReference type="SUPFAM" id="SSF55424">
    <property type="entry name" value="FAD/NAD-linked reductases, dimerisation (C-terminal) domain"/>
    <property type="match status" value="1"/>
</dbReference>